<keyword evidence="1" id="KW-0175">Coiled coil</keyword>
<protein>
    <submittedName>
        <fullName evidence="2">Uncharacterized protein</fullName>
    </submittedName>
</protein>
<name>X0RYK7_9ZZZZ</name>
<comment type="caution">
    <text evidence="2">The sequence shown here is derived from an EMBL/GenBank/DDBJ whole genome shotgun (WGS) entry which is preliminary data.</text>
</comment>
<evidence type="ECO:0000313" key="2">
    <source>
        <dbReference type="EMBL" id="GAF68837.1"/>
    </source>
</evidence>
<reference evidence="2" key="1">
    <citation type="journal article" date="2014" name="Front. Microbiol.">
        <title>High frequency of phylogenetically diverse reductive dehalogenase-homologous genes in deep subseafloor sedimentary metagenomes.</title>
        <authorList>
            <person name="Kawai M."/>
            <person name="Futagami T."/>
            <person name="Toyoda A."/>
            <person name="Takaki Y."/>
            <person name="Nishi S."/>
            <person name="Hori S."/>
            <person name="Arai W."/>
            <person name="Tsubouchi T."/>
            <person name="Morono Y."/>
            <person name="Uchiyama I."/>
            <person name="Ito T."/>
            <person name="Fujiyama A."/>
            <person name="Inagaki F."/>
            <person name="Takami H."/>
        </authorList>
    </citation>
    <scope>NUCLEOTIDE SEQUENCE</scope>
    <source>
        <strain evidence="2">Expedition CK06-06</strain>
    </source>
</reference>
<feature type="coiled-coil region" evidence="1">
    <location>
        <begin position="14"/>
        <end position="41"/>
    </location>
</feature>
<sequence length="44" mass="5090">MGINFSSDTSKAIIQEYEYRIEALLNKITFLEAKLEVVNNQLNK</sequence>
<gene>
    <name evidence="2" type="ORF">S01H1_10044</name>
</gene>
<organism evidence="2">
    <name type="scientific">marine sediment metagenome</name>
    <dbReference type="NCBI Taxonomy" id="412755"/>
    <lineage>
        <taxon>unclassified sequences</taxon>
        <taxon>metagenomes</taxon>
        <taxon>ecological metagenomes</taxon>
    </lineage>
</organism>
<evidence type="ECO:0000256" key="1">
    <source>
        <dbReference type="SAM" id="Coils"/>
    </source>
</evidence>
<dbReference type="EMBL" id="BARS01005130">
    <property type="protein sequence ID" value="GAF68837.1"/>
    <property type="molecule type" value="Genomic_DNA"/>
</dbReference>
<dbReference type="AlphaFoldDB" id="X0RYK7"/>
<proteinExistence type="predicted"/>
<accession>X0RYK7</accession>